<keyword evidence="3" id="KW-1185">Reference proteome</keyword>
<dbReference type="AlphaFoldDB" id="A0A0B2VPI8"/>
<proteinExistence type="predicted"/>
<reference evidence="2 3" key="1">
    <citation type="submission" date="2014-11" db="EMBL/GenBank/DDBJ databases">
        <title>Genetic blueprint of the zoonotic pathogen Toxocara canis.</title>
        <authorList>
            <person name="Zhu X.-Q."/>
            <person name="Korhonen P.K."/>
            <person name="Cai H."/>
            <person name="Young N.D."/>
            <person name="Nejsum P."/>
            <person name="von Samson-Himmelstjerna G."/>
            <person name="Boag P.R."/>
            <person name="Tan P."/>
            <person name="Li Q."/>
            <person name="Min J."/>
            <person name="Yang Y."/>
            <person name="Wang X."/>
            <person name="Fang X."/>
            <person name="Hall R.S."/>
            <person name="Hofmann A."/>
            <person name="Sternberg P.W."/>
            <person name="Jex A.R."/>
            <person name="Gasser R.B."/>
        </authorList>
    </citation>
    <scope>NUCLEOTIDE SEQUENCE [LARGE SCALE GENOMIC DNA]</scope>
    <source>
        <strain evidence="2">PN_DK_2014</strain>
    </source>
</reference>
<gene>
    <name evidence="2" type="ORF">Tcan_04745</name>
</gene>
<dbReference type="PROSITE" id="PS50096">
    <property type="entry name" value="IQ"/>
    <property type="match status" value="1"/>
</dbReference>
<accession>A0A0B2VPI8</accession>
<dbReference type="CDD" id="cd23767">
    <property type="entry name" value="IQCD"/>
    <property type="match status" value="1"/>
</dbReference>
<protein>
    <submittedName>
        <fullName evidence="2">Uncharacterized protein</fullName>
    </submittedName>
</protein>
<evidence type="ECO:0000256" key="1">
    <source>
        <dbReference type="SAM" id="MobiDB-lite"/>
    </source>
</evidence>
<evidence type="ECO:0000313" key="3">
    <source>
        <dbReference type="Proteomes" id="UP000031036"/>
    </source>
</evidence>
<dbReference type="OrthoDB" id="407555at2759"/>
<feature type="compositionally biased region" description="Polar residues" evidence="1">
    <location>
        <begin position="94"/>
        <end position="109"/>
    </location>
</feature>
<dbReference type="Proteomes" id="UP000031036">
    <property type="component" value="Unassembled WGS sequence"/>
</dbReference>
<dbReference type="EMBL" id="JPKZ01000786">
    <property type="protein sequence ID" value="KHN85451.1"/>
    <property type="molecule type" value="Genomic_DNA"/>
</dbReference>
<sequence>MHRALHCAEEHHINEPLSGDCLRLTQTTDGSHVSPLMKEHQAALTIQHAYRGHYQRKRQAAARKIQKFMRQSKQKLRKIHESSGGVSTGIEPATQLSSGSSPNLAVSSL</sequence>
<organism evidence="2 3">
    <name type="scientific">Toxocara canis</name>
    <name type="common">Canine roundworm</name>
    <dbReference type="NCBI Taxonomy" id="6265"/>
    <lineage>
        <taxon>Eukaryota</taxon>
        <taxon>Metazoa</taxon>
        <taxon>Ecdysozoa</taxon>
        <taxon>Nematoda</taxon>
        <taxon>Chromadorea</taxon>
        <taxon>Rhabditida</taxon>
        <taxon>Spirurina</taxon>
        <taxon>Ascaridomorpha</taxon>
        <taxon>Ascaridoidea</taxon>
        <taxon>Toxocaridae</taxon>
        <taxon>Toxocara</taxon>
    </lineage>
</organism>
<evidence type="ECO:0000313" key="2">
    <source>
        <dbReference type="EMBL" id="KHN85451.1"/>
    </source>
</evidence>
<name>A0A0B2VPI8_TOXCA</name>
<comment type="caution">
    <text evidence="2">The sequence shown here is derived from an EMBL/GenBank/DDBJ whole genome shotgun (WGS) entry which is preliminary data.</text>
</comment>
<feature type="region of interest" description="Disordered" evidence="1">
    <location>
        <begin position="71"/>
        <end position="109"/>
    </location>
</feature>